<gene>
    <name evidence="13" type="ORF">BOTBODRAFT_127773</name>
</gene>
<feature type="transmembrane region" description="Helical" evidence="12">
    <location>
        <begin position="141"/>
        <end position="158"/>
    </location>
</feature>
<proteinExistence type="inferred from homology"/>
<dbReference type="GO" id="GO:0005789">
    <property type="term" value="C:endoplasmic reticulum membrane"/>
    <property type="evidence" value="ECO:0007669"/>
    <property type="project" value="TreeGrafter"/>
</dbReference>
<keyword evidence="14" id="KW-1185">Reference proteome</keyword>
<keyword evidence="3 12" id="KW-0444">Lipid biosynthesis</keyword>
<name>A0A067MT78_BOTB1</name>
<evidence type="ECO:0000256" key="5">
    <source>
        <dbReference type="ARBA" id="ARBA00022692"/>
    </source>
</evidence>
<feature type="transmembrane region" description="Helical" evidence="12">
    <location>
        <begin position="252"/>
        <end position="272"/>
    </location>
</feature>
<comment type="catalytic activity">
    <reaction evidence="12">
        <text>an acyl-CoA + malonyl-CoA + H(+) = a 3-oxoacyl-CoA + CO2 + CoA</text>
        <dbReference type="Rhea" id="RHEA:50252"/>
        <dbReference type="ChEBI" id="CHEBI:15378"/>
        <dbReference type="ChEBI" id="CHEBI:16526"/>
        <dbReference type="ChEBI" id="CHEBI:57287"/>
        <dbReference type="ChEBI" id="CHEBI:57384"/>
        <dbReference type="ChEBI" id="CHEBI:58342"/>
        <dbReference type="ChEBI" id="CHEBI:90726"/>
    </reaction>
    <physiologicalReaction direction="left-to-right" evidence="12">
        <dbReference type="Rhea" id="RHEA:50253"/>
    </physiologicalReaction>
</comment>
<evidence type="ECO:0000256" key="9">
    <source>
        <dbReference type="ARBA" id="ARBA00023136"/>
    </source>
</evidence>
<evidence type="ECO:0000256" key="10">
    <source>
        <dbReference type="ARBA" id="ARBA00023160"/>
    </source>
</evidence>
<dbReference type="InParanoid" id="A0A067MT78"/>
<evidence type="ECO:0000256" key="12">
    <source>
        <dbReference type="RuleBase" id="RU361115"/>
    </source>
</evidence>
<evidence type="ECO:0000256" key="8">
    <source>
        <dbReference type="ARBA" id="ARBA00023098"/>
    </source>
</evidence>
<dbReference type="Proteomes" id="UP000027195">
    <property type="component" value="Unassembled WGS sequence"/>
</dbReference>
<dbReference type="OrthoDB" id="434092at2759"/>
<dbReference type="PANTHER" id="PTHR11157:SF134">
    <property type="entry name" value="ELONGATION OF FATTY ACIDS PROTEIN 1-RELATED"/>
    <property type="match status" value="1"/>
</dbReference>
<keyword evidence="7 12" id="KW-1133">Transmembrane helix</keyword>
<dbReference type="GO" id="GO:0009922">
    <property type="term" value="F:fatty acid elongase activity"/>
    <property type="evidence" value="ECO:0007669"/>
    <property type="project" value="UniProtKB-EC"/>
</dbReference>
<dbReference type="EMBL" id="KL198022">
    <property type="protein sequence ID" value="KDQ17895.1"/>
    <property type="molecule type" value="Genomic_DNA"/>
</dbReference>
<keyword evidence="10 12" id="KW-0275">Fatty acid biosynthesis</keyword>
<accession>A0A067MT78</accession>
<evidence type="ECO:0000256" key="6">
    <source>
        <dbReference type="ARBA" id="ARBA00022832"/>
    </source>
</evidence>
<dbReference type="PROSITE" id="PS01188">
    <property type="entry name" value="ELO"/>
    <property type="match status" value="1"/>
</dbReference>
<feature type="transmembrane region" description="Helical" evidence="12">
    <location>
        <begin position="71"/>
        <end position="93"/>
    </location>
</feature>
<evidence type="ECO:0000256" key="1">
    <source>
        <dbReference type="ARBA" id="ARBA00004141"/>
    </source>
</evidence>
<dbReference type="STRING" id="930990.A0A067MT78"/>
<dbReference type="GO" id="GO:0034625">
    <property type="term" value="P:fatty acid elongation, monounsaturated fatty acid"/>
    <property type="evidence" value="ECO:0007669"/>
    <property type="project" value="TreeGrafter"/>
</dbReference>
<dbReference type="GO" id="GO:0030148">
    <property type="term" value="P:sphingolipid biosynthetic process"/>
    <property type="evidence" value="ECO:0007669"/>
    <property type="project" value="TreeGrafter"/>
</dbReference>
<comment type="subcellular location">
    <subcellularLocation>
        <location evidence="1">Membrane</location>
        <topology evidence="1">Multi-pass membrane protein</topology>
    </subcellularLocation>
</comment>
<dbReference type="AlphaFoldDB" id="A0A067MT78"/>
<sequence>MSLADFLVTHLPIKALPTSLHSFQPGLTPLSTLPVVLLAVSGYVALVLALRKLMQAREPIRLHTIFRAHNAFLSGASALLLVLILEEIVPKVWKYGLFYGMCGHGVWTPKMEVYYMICYYYKYIELFDTICIVLRKRPLTFLHVYHHAAGVLICWLGLEEHIVGSWIPMVMNLAIHVFMYYYFFATAGGKKFGWKRELTLCQVLQFVVNLMAIIYGLSFMFSTHFPSLSPYAAYIWPALPDGQKTCGATYKAAAFGVPIAITYLALFVEFYWRNYVRKDAAKKSE</sequence>
<protein>
    <recommendedName>
        <fullName evidence="12">Elongation of fatty acids protein</fullName>
        <ecNumber evidence="12">2.3.1.-</ecNumber>
    </recommendedName>
</protein>
<comment type="catalytic activity">
    <reaction evidence="11">
        <text>a very-long-chain acyl-CoA + malonyl-CoA + H(+) = a very-long-chain 3-oxoacyl-CoA + CO2 + CoA</text>
        <dbReference type="Rhea" id="RHEA:32727"/>
        <dbReference type="ChEBI" id="CHEBI:15378"/>
        <dbReference type="ChEBI" id="CHEBI:16526"/>
        <dbReference type="ChEBI" id="CHEBI:57287"/>
        <dbReference type="ChEBI" id="CHEBI:57384"/>
        <dbReference type="ChEBI" id="CHEBI:90725"/>
        <dbReference type="ChEBI" id="CHEBI:90736"/>
        <dbReference type="EC" id="2.3.1.199"/>
    </reaction>
</comment>
<organism evidence="13 14">
    <name type="scientific">Botryobasidium botryosum (strain FD-172 SS1)</name>
    <dbReference type="NCBI Taxonomy" id="930990"/>
    <lineage>
        <taxon>Eukaryota</taxon>
        <taxon>Fungi</taxon>
        <taxon>Dikarya</taxon>
        <taxon>Basidiomycota</taxon>
        <taxon>Agaricomycotina</taxon>
        <taxon>Agaricomycetes</taxon>
        <taxon>Cantharellales</taxon>
        <taxon>Botryobasidiaceae</taxon>
        <taxon>Botryobasidium</taxon>
    </lineage>
</organism>
<evidence type="ECO:0000256" key="3">
    <source>
        <dbReference type="ARBA" id="ARBA00022516"/>
    </source>
</evidence>
<keyword evidence="4 12" id="KW-0808">Transferase</keyword>
<dbReference type="GO" id="GO:0034626">
    <property type="term" value="P:fatty acid elongation, polyunsaturated fatty acid"/>
    <property type="evidence" value="ECO:0007669"/>
    <property type="project" value="TreeGrafter"/>
</dbReference>
<dbReference type="GO" id="GO:0019367">
    <property type="term" value="P:fatty acid elongation, saturated fatty acid"/>
    <property type="evidence" value="ECO:0007669"/>
    <property type="project" value="TreeGrafter"/>
</dbReference>
<comment type="similarity">
    <text evidence="2 12">Belongs to the ELO family.</text>
</comment>
<feature type="transmembrane region" description="Helical" evidence="12">
    <location>
        <begin position="164"/>
        <end position="183"/>
    </location>
</feature>
<evidence type="ECO:0000313" key="14">
    <source>
        <dbReference type="Proteomes" id="UP000027195"/>
    </source>
</evidence>
<keyword evidence="9 12" id="KW-0472">Membrane</keyword>
<keyword evidence="8 12" id="KW-0443">Lipid metabolism</keyword>
<evidence type="ECO:0000256" key="11">
    <source>
        <dbReference type="ARBA" id="ARBA00047375"/>
    </source>
</evidence>
<keyword evidence="5 12" id="KW-0812">Transmembrane</keyword>
<feature type="transmembrane region" description="Helical" evidence="12">
    <location>
        <begin position="30"/>
        <end position="50"/>
    </location>
</feature>
<evidence type="ECO:0000313" key="13">
    <source>
        <dbReference type="EMBL" id="KDQ17895.1"/>
    </source>
</evidence>
<keyword evidence="6 12" id="KW-0276">Fatty acid metabolism</keyword>
<dbReference type="InterPro" id="IPR002076">
    <property type="entry name" value="ELO_fam"/>
</dbReference>
<dbReference type="EC" id="2.3.1.-" evidence="12"/>
<reference evidence="14" key="1">
    <citation type="journal article" date="2014" name="Proc. Natl. Acad. Sci. U.S.A.">
        <title>Extensive sampling of basidiomycete genomes demonstrates inadequacy of the white-rot/brown-rot paradigm for wood decay fungi.</title>
        <authorList>
            <person name="Riley R."/>
            <person name="Salamov A.A."/>
            <person name="Brown D.W."/>
            <person name="Nagy L.G."/>
            <person name="Floudas D."/>
            <person name="Held B.W."/>
            <person name="Levasseur A."/>
            <person name="Lombard V."/>
            <person name="Morin E."/>
            <person name="Otillar R."/>
            <person name="Lindquist E.A."/>
            <person name="Sun H."/>
            <person name="LaButti K.M."/>
            <person name="Schmutz J."/>
            <person name="Jabbour D."/>
            <person name="Luo H."/>
            <person name="Baker S.E."/>
            <person name="Pisabarro A.G."/>
            <person name="Walton J.D."/>
            <person name="Blanchette R.A."/>
            <person name="Henrissat B."/>
            <person name="Martin F."/>
            <person name="Cullen D."/>
            <person name="Hibbett D.S."/>
            <person name="Grigoriev I.V."/>
        </authorList>
    </citation>
    <scope>NUCLEOTIDE SEQUENCE [LARGE SCALE GENOMIC DNA]</scope>
    <source>
        <strain evidence="14">FD-172 SS1</strain>
    </source>
</reference>
<dbReference type="HOGENOM" id="CLU_048483_6_1_1"/>
<dbReference type="GO" id="GO:0042761">
    <property type="term" value="P:very long-chain fatty acid biosynthetic process"/>
    <property type="evidence" value="ECO:0007669"/>
    <property type="project" value="TreeGrafter"/>
</dbReference>
<feature type="transmembrane region" description="Helical" evidence="12">
    <location>
        <begin position="203"/>
        <end position="221"/>
    </location>
</feature>
<evidence type="ECO:0000256" key="4">
    <source>
        <dbReference type="ARBA" id="ARBA00022679"/>
    </source>
</evidence>
<dbReference type="PANTHER" id="PTHR11157">
    <property type="entry name" value="FATTY ACID ACYL TRANSFERASE-RELATED"/>
    <property type="match status" value="1"/>
</dbReference>
<dbReference type="InterPro" id="IPR030457">
    <property type="entry name" value="ELO_CS"/>
</dbReference>
<evidence type="ECO:0000256" key="7">
    <source>
        <dbReference type="ARBA" id="ARBA00022989"/>
    </source>
</evidence>
<feature type="transmembrane region" description="Helical" evidence="12">
    <location>
        <begin position="113"/>
        <end position="134"/>
    </location>
</feature>
<evidence type="ECO:0000256" key="2">
    <source>
        <dbReference type="ARBA" id="ARBA00007263"/>
    </source>
</evidence>
<dbReference type="Pfam" id="PF01151">
    <property type="entry name" value="ELO"/>
    <property type="match status" value="1"/>
</dbReference>